<reference evidence="4 5" key="2">
    <citation type="submission" date="2015-10" db="EMBL/GenBank/DDBJ databases">
        <title>Draft Genome Sequence of Prosthecomicrobium hirschii ATCC 27832.</title>
        <authorList>
            <person name="Daniel J."/>
            <person name="Givan S.A."/>
            <person name="Brun Y.V."/>
            <person name="Brown P.J."/>
        </authorList>
    </citation>
    <scope>NUCLEOTIDE SEQUENCE [LARGE SCALE GENOMIC DNA]</scope>
    <source>
        <strain evidence="4 5">16</strain>
    </source>
</reference>
<dbReference type="GO" id="GO:0016747">
    <property type="term" value="F:acyltransferase activity, transferring groups other than amino-acyl groups"/>
    <property type="evidence" value="ECO:0007669"/>
    <property type="project" value="InterPro"/>
</dbReference>
<sequence>MRIAHPGSAGILTDGELKQIASGMAWLEWVLGRKKERALYLRERLDLDRILIGYIDDEPASILTYRMDGRGPVRFDRAGLVALNGWFAGSLRYAAVMAIASLRRSDELYVESFRTRPSHRGAGLGSALIAMAETEARAAGKRIIRLHVDHENEVGLHFYHQRGYRITRTFSLPLVGRYFNHGKVHTMVKTLD</sequence>
<evidence type="ECO:0000313" key="5">
    <source>
        <dbReference type="Proteomes" id="UP000048984"/>
    </source>
</evidence>
<dbReference type="PROSITE" id="PS51186">
    <property type="entry name" value="GNAT"/>
    <property type="match status" value="1"/>
</dbReference>
<dbReference type="STRING" id="665126.ABB55_25190"/>
<proteinExistence type="predicted"/>
<keyword evidence="5" id="KW-1185">Reference proteome</keyword>
<dbReference type="InterPro" id="IPR016181">
    <property type="entry name" value="Acyl_CoA_acyltransferase"/>
</dbReference>
<keyword evidence="2" id="KW-0012">Acyltransferase</keyword>
<dbReference type="AlphaFoldDB" id="A0A0P6VQP7"/>
<organism evidence="4 5">
    <name type="scientific">Prosthecodimorpha hirschii</name>
    <dbReference type="NCBI Taxonomy" id="665126"/>
    <lineage>
        <taxon>Bacteria</taxon>
        <taxon>Pseudomonadati</taxon>
        <taxon>Pseudomonadota</taxon>
        <taxon>Alphaproteobacteria</taxon>
        <taxon>Hyphomicrobiales</taxon>
        <taxon>Ancalomicrobiaceae</taxon>
        <taxon>Prosthecodimorpha</taxon>
    </lineage>
</organism>
<dbReference type="Proteomes" id="UP000048984">
    <property type="component" value="Unassembled WGS sequence"/>
</dbReference>
<name>A0A0P6VQP7_9HYPH</name>
<evidence type="ECO:0000259" key="3">
    <source>
        <dbReference type="PROSITE" id="PS51186"/>
    </source>
</evidence>
<dbReference type="InterPro" id="IPR000182">
    <property type="entry name" value="GNAT_dom"/>
</dbReference>
<dbReference type="PANTHER" id="PTHR43420">
    <property type="entry name" value="ACETYLTRANSFERASE"/>
    <property type="match status" value="1"/>
</dbReference>
<evidence type="ECO:0000256" key="2">
    <source>
        <dbReference type="ARBA" id="ARBA00023315"/>
    </source>
</evidence>
<accession>A0A0P6VQP7</accession>
<gene>
    <name evidence="4" type="ORF">ABB55_25190</name>
</gene>
<protein>
    <recommendedName>
        <fullName evidence="3">N-acetyltransferase domain-containing protein</fullName>
    </recommendedName>
</protein>
<dbReference type="RefSeq" id="WP_054361283.1">
    <property type="nucleotide sequence ID" value="NZ_LJYW01000001.1"/>
</dbReference>
<dbReference type="SUPFAM" id="SSF55729">
    <property type="entry name" value="Acyl-CoA N-acyltransferases (Nat)"/>
    <property type="match status" value="1"/>
</dbReference>
<dbReference type="InterPro" id="IPR050680">
    <property type="entry name" value="YpeA/RimI_acetyltransf"/>
</dbReference>
<dbReference type="Pfam" id="PF00583">
    <property type="entry name" value="Acetyltransf_1"/>
    <property type="match status" value="1"/>
</dbReference>
<evidence type="ECO:0000256" key="1">
    <source>
        <dbReference type="ARBA" id="ARBA00022679"/>
    </source>
</evidence>
<feature type="domain" description="N-acetyltransferase" evidence="3">
    <location>
        <begin position="10"/>
        <end position="192"/>
    </location>
</feature>
<dbReference type="Gene3D" id="3.40.630.30">
    <property type="match status" value="1"/>
</dbReference>
<dbReference type="CDD" id="cd04301">
    <property type="entry name" value="NAT_SF"/>
    <property type="match status" value="1"/>
</dbReference>
<reference evidence="4 5" key="1">
    <citation type="submission" date="2015-09" db="EMBL/GenBank/DDBJ databases">
        <authorList>
            <person name="Jackson K.R."/>
            <person name="Lunt B.L."/>
            <person name="Fisher J.N.B."/>
            <person name="Gardner A.V."/>
            <person name="Bailey M.E."/>
            <person name="Deus L.M."/>
            <person name="Earl A.S."/>
            <person name="Gibby P.D."/>
            <person name="Hartmann K.A."/>
            <person name="Liu J.E."/>
            <person name="Manci A.M."/>
            <person name="Nielsen D.A."/>
            <person name="Solomon M.B."/>
            <person name="Breakwell D.P."/>
            <person name="Burnett S.H."/>
            <person name="Grose J.H."/>
        </authorList>
    </citation>
    <scope>NUCLEOTIDE SEQUENCE [LARGE SCALE GENOMIC DNA]</scope>
    <source>
        <strain evidence="4 5">16</strain>
    </source>
</reference>
<comment type="caution">
    <text evidence="4">The sequence shown here is derived from an EMBL/GenBank/DDBJ whole genome shotgun (WGS) entry which is preliminary data.</text>
</comment>
<evidence type="ECO:0000313" key="4">
    <source>
        <dbReference type="EMBL" id="KPL55116.1"/>
    </source>
</evidence>
<keyword evidence="1" id="KW-0808">Transferase</keyword>
<dbReference type="EMBL" id="LJYW01000001">
    <property type="protein sequence ID" value="KPL55116.1"/>
    <property type="molecule type" value="Genomic_DNA"/>
</dbReference>